<dbReference type="Proteomes" id="UP000237347">
    <property type="component" value="Unassembled WGS sequence"/>
</dbReference>
<organism evidence="1 2">
    <name type="scientific">Quercus suber</name>
    <name type="common">Cork oak</name>
    <dbReference type="NCBI Taxonomy" id="58331"/>
    <lineage>
        <taxon>Eukaryota</taxon>
        <taxon>Viridiplantae</taxon>
        <taxon>Streptophyta</taxon>
        <taxon>Embryophyta</taxon>
        <taxon>Tracheophyta</taxon>
        <taxon>Spermatophyta</taxon>
        <taxon>Magnoliopsida</taxon>
        <taxon>eudicotyledons</taxon>
        <taxon>Gunneridae</taxon>
        <taxon>Pentapetalae</taxon>
        <taxon>rosids</taxon>
        <taxon>fabids</taxon>
        <taxon>Fagales</taxon>
        <taxon>Fagaceae</taxon>
        <taxon>Quercus</taxon>
    </lineage>
</organism>
<sequence>MAGIAGIHEFLDGDGGFDDEIVENSGECDEATEDGLLQHCNLNNVVNDHLGMIERSEEGLSAEILEPCIGMTFSSLDGARISIMIMLSEEKDKKIKDLYDELQYERERTATFRQQLCVILKDLEEHAQFMTLRVEDIVNSMKEIELSDL</sequence>
<gene>
    <name evidence="1" type="ORF">CFP56_002387</name>
</gene>
<name>A0AAW0LHF3_QUESU</name>
<accession>A0AAW0LHF3</accession>
<proteinExistence type="predicted"/>
<comment type="caution">
    <text evidence="1">The sequence shown here is derived from an EMBL/GenBank/DDBJ whole genome shotgun (WGS) entry which is preliminary data.</text>
</comment>
<dbReference type="EMBL" id="PKMF04000109">
    <property type="protein sequence ID" value="KAK7849771.1"/>
    <property type="molecule type" value="Genomic_DNA"/>
</dbReference>
<dbReference type="AlphaFoldDB" id="A0AAW0LHF3"/>
<evidence type="ECO:0000313" key="2">
    <source>
        <dbReference type="Proteomes" id="UP000237347"/>
    </source>
</evidence>
<reference evidence="1 2" key="1">
    <citation type="journal article" date="2018" name="Sci. Data">
        <title>The draft genome sequence of cork oak.</title>
        <authorList>
            <person name="Ramos A.M."/>
            <person name="Usie A."/>
            <person name="Barbosa P."/>
            <person name="Barros P.M."/>
            <person name="Capote T."/>
            <person name="Chaves I."/>
            <person name="Simoes F."/>
            <person name="Abreu I."/>
            <person name="Carrasquinho I."/>
            <person name="Faro C."/>
            <person name="Guimaraes J.B."/>
            <person name="Mendonca D."/>
            <person name="Nobrega F."/>
            <person name="Rodrigues L."/>
            <person name="Saibo N.J.M."/>
            <person name="Varela M.C."/>
            <person name="Egas C."/>
            <person name="Matos J."/>
            <person name="Miguel C.M."/>
            <person name="Oliveira M.M."/>
            <person name="Ricardo C.P."/>
            <person name="Goncalves S."/>
        </authorList>
    </citation>
    <scope>NUCLEOTIDE SEQUENCE [LARGE SCALE GENOMIC DNA]</scope>
    <source>
        <strain evidence="2">cv. HL8</strain>
    </source>
</reference>
<keyword evidence="2" id="KW-1185">Reference proteome</keyword>
<evidence type="ECO:0000313" key="1">
    <source>
        <dbReference type="EMBL" id="KAK7849771.1"/>
    </source>
</evidence>
<protein>
    <submittedName>
        <fullName evidence="1">Uncharacterized protein</fullName>
    </submittedName>
</protein>